<feature type="chain" id="PRO_5044983053" evidence="2">
    <location>
        <begin position="31"/>
        <end position="453"/>
    </location>
</feature>
<dbReference type="PANTHER" id="PTHR37944">
    <property type="entry name" value="PORIN B"/>
    <property type="match status" value="1"/>
</dbReference>
<dbReference type="Proteomes" id="UP000639294">
    <property type="component" value="Unassembled WGS sequence"/>
</dbReference>
<keyword evidence="4" id="KW-1185">Reference proteome</keyword>
<dbReference type="PANTHER" id="PTHR37944:SF1">
    <property type="entry name" value="PORIN B"/>
    <property type="match status" value="1"/>
</dbReference>
<organism evidence="3 4">
    <name type="scientific">Pseudomonas pudica</name>
    <dbReference type="NCBI Taxonomy" id="272772"/>
    <lineage>
        <taxon>Bacteria</taxon>
        <taxon>Pseudomonadati</taxon>
        <taxon>Pseudomonadota</taxon>
        <taxon>Gammaproteobacteria</taxon>
        <taxon>Pseudomonadales</taxon>
        <taxon>Pseudomonadaceae</taxon>
        <taxon>Pseudomonas</taxon>
    </lineage>
</organism>
<gene>
    <name evidence="3" type="ORF">IRZ77_00280</name>
</gene>
<name>A0ABS0FUE8_9PSED</name>
<evidence type="ECO:0000313" key="4">
    <source>
        <dbReference type="Proteomes" id="UP000639294"/>
    </source>
</evidence>
<comment type="similarity">
    <text evidence="1 2">Belongs to the OprB family.</text>
</comment>
<reference evidence="3 4" key="1">
    <citation type="submission" date="2020-10" db="EMBL/GenBank/DDBJ databases">
        <title>Genome sequences of Pseudomonas isolates.</title>
        <authorList>
            <person name="Wessels L."/>
            <person name="Reich F."/>
            <person name="Hammerl J."/>
        </authorList>
    </citation>
    <scope>NUCLEOTIDE SEQUENCE [LARGE SCALE GENOMIC DNA]</scope>
    <source>
        <strain evidence="3 4">20-MO00628-0</strain>
    </source>
</reference>
<evidence type="ECO:0000256" key="1">
    <source>
        <dbReference type="ARBA" id="ARBA00008769"/>
    </source>
</evidence>
<dbReference type="Gene3D" id="2.40.160.180">
    <property type="entry name" value="Carbohydrate-selective porin OprB"/>
    <property type="match status" value="1"/>
</dbReference>
<evidence type="ECO:0000313" key="3">
    <source>
        <dbReference type="EMBL" id="MBF8643996.1"/>
    </source>
</evidence>
<proteinExistence type="inferred from homology"/>
<sequence>MIQPFGNISRKASCRLALSILSMAIGSVQAAEAFSSSSPWMLGDWGGARSELLEKGYSFTLGYVGEGAANIGGGYSSHKTGRYTDQLHLGTTLDLQKNFGWDDAEFQLSITERNGHDLSQENIGDPRSGMLSSVQEVWGRGQTWRLTQAWYRQSFFDKALDLKLGRVTVGEDFGTFSCKFQNLTFCGAQAGDWAGDIIYNWPVSQWGGRAKLHLSPDTYFQVGVYEQNPSYLETGNGFKLSGSGGEGLLIPVEAVHQIHLGSNDLLGVYRVGAYTSSRTGNDVYRATDGNPLPLSNASPKEHDGKYGGWVVAQQQVYRDPQNTARALTLFATLTLHDRATSFIDRYASVGAFYSAPFDSRPDDEIGIGISTLHVNSRVRNRQEMSNVVSGNLGYDNPGYIPPQRSEQNVEIYYGFSVAQWLVVRPNVQFVKNPGGVNDVSDAWVAGLKFDVSF</sequence>
<protein>
    <submittedName>
        <fullName evidence="3">Carbohydrate porin</fullName>
    </submittedName>
</protein>
<dbReference type="InterPro" id="IPR038673">
    <property type="entry name" value="OprB_sf"/>
</dbReference>
<dbReference type="InterPro" id="IPR007049">
    <property type="entry name" value="Carb-sel_porin_OprB"/>
</dbReference>
<feature type="signal peptide" evidence="2">
    <location>
        <begin position="1"/>
        <end position="30"/>
    </location>
</feature>
<dbReference type="RefSeq" id="WP_196172535.1">
    <property type="nucleotide sequence ID" value="NZ_JADLJR010000001.1"/>
</dbReference>
<dbReference type="EMBL" id="JADLJS010000001">
    <property type="protein sequence ID" value="MBF8643996.1"/>
    <property type="molecule type" value="Genomic_DNA"/>
</dbReference>
<comment type="caution">
    <text evidence="3">The sequence shown here is derived from an EMBL/GenBank/DDBJ whole genome shotgun (WGS) entry which is preliminary data.</text>
</comment>
<accession>A0ABS0FUE8</accession>
<dbReference type="Pfam" id="PF04966">
    <property type="entry name" value="OprB"/>
    <property type="match status" value="1"/>
</dbReference>
<dbReference type="InterPro" id="IPR052932">
    <property type="entry name" value="OprB_Porin"/>
</dbReference>
<keyword evidence="2" id="KW-0732">Signal</keyword>
<evidence type="ECO:0000256" key="2">
    <source>
        <dbReference type="RuleBase" id="RU363072"/>
    </source>
</evidence>